<dbReference type="InterPro" id="IPR022412">
    <property type="entry name" value="Quinolinate_PRibosylTrfase_N"/>
</dbReference>
<evidence type="ECO:0000256" key="10">
    <source>
        <dbReference type="ARBA" id="ARBA00033102"/>
    </source>
</evidence>
<comment type="catalytic activity">
    <reaction evidence="11">
        <text>nicotinate beta-D-ribonucleotide + CO2 + diphosphate = quinolinate + 5-phospho-alpha-D-ribose 1-diphosphate + 2 H(+)</text>
        <dbReference type="Rhea" id="RHEA:12733"/>
        <dbReference type="ChEBI" id="CHEBI:15378"/>
        <dbReference type="ChEBI" id="CHEBI:16526"/>
        <dbReference type="ChEBI" id="CHEBI:29959"/>
        <dbReference type="ChEBI" id="CHEBI:33019"/>
        <dbReference type="ChEBI" id="CHEBI:57502"/>
        <dbReference type="ChEBI" id="CHEBI:58017"/>
        <dbReference type="EC" id="2.4.2.19"/>
    </reaction>
</comment>
<evidence type="ECO:0000256" key="6">
    <source>
        <dbReference type="ARBA" id="ARBA00020990"/>
    </source>
</evidence>
<protein>
    <recommendedName>
        <fullName evidence="6">Nicotinate-nucleotide pyrophosphorylase [carboxylating]</fullName>
        <ecNumber evidence="5">2.4.2.19</ecNumber>
    </recommendedName>
    <alternativeName>
        <fullName evidence="12">Probable nicotinate-nucleotide pyrophosphorylase [carboxylating]</fullName>
    </alternativeName>
    <alternativeName>
        <fullName evidence="10">Quinolinate phosphoribosyltransferase [decarboxylating]</fullName>
    </alternativeName>
</protein>
<dbReference type="FunFam" id="3.90.1170.20:FF:000001">
    <property type="entry name" value="Nicotinate-nucleotide diphosphorylase (Carboxylating)"/>
    <property type="match status" value="1"/>
</dbReference>
<proteinExistence type="inferred from homology"/>
<evidence type="ECO:0000259" key="14">
    <source>
        <dbReference type="Pfam" id="PF01729"/>
    </source>
</evidence>
<evidence type="ECO:0000256" key="3">
    <source>
        <dbReference type="ARBA" id="ARBA00009400"/>
    </source>
</evidence>
<dbReference type="CDD" id="cd01572">
    <property type="entry name" value="QPRTase"/>
    <property type="match status" value="1"/>
</dbReference>
<evidence type="ECO:0000256" key="11">
    <source>
        <dbReference type="ARBA" id="ARBA00047445"/>
    </source>
</evidence>
<comment type="subunit">
    <text evidence="4">Hexamer formed by 3 homodimers.</text>
</comment>
<comment type="pathway">
    <text evidence="2">Cofactor biosynthesis; NAD(+) biosynthesis; nicotinate D-ribonucleotide from quinolinate: step 1/1.</text>
</comment>
<comment type="caution">
    <text evidence="16">The sequence shown here is derived from an EMBL/GenBank/DDBJ whole genome shotgun (WGS) entry which is preliminary data.</text>
</comment>
<accession>A0A7K0CDM0</accession>
<dbReference type="SUPFAM" id="SSF51690">
    <property type="entry name" value="Nicotinate/Quinolinate PRTase C-terminal domain-like"/>
    <property type="match status" value="1"/>
</dbReference>
<evidence type="ECO:0000256" key="1">
    <source>
        <dbReference type="ARBA" id="ARBA00003237"/>
    </source>
</evidence>
<dbReference type="PIRSF" id="PIRSF006250">
    <property type="entry name" value="NadC_ModD"/>
    <property type="match status" value="1"/>
</dbReference>
<dbReference type="GO" id="GO:0004514">
    <property type="term" value="F:nicotinate-nucleotide diphosphorylase (carboxylating) activity"/>
    <property type="evidence" value="ECO:0007669"/>
    <property type="project" value="UniProtKB-EC"/>
</dbReference>
<keyword evidence="7" id="KW-0662">Pyridine nucleotide biosynthesis</keyword>
<sequence length="290" mass="30795">MQFPRTAARNVVTLALSEDVATDDVTTRWSVPPQQEATAVIITRQPGLAAGMPLAAEVYARIGGETRIAEVVPDGTRLEAGDVLATISGPAHQIITGERTVLNLLQRLCGIATLTDRYVTAVRDLPVRVLDTRKTAPGLRLLDKYAVAAGGGHNHRLDLGAMVLLKENHIAAAGGVTAAIESVRKNMATEGKTLAIEVEVATLDQAREALRAEPQWIMLDNMTVLQLAEAVRLRRELAPESGVKLEASGTITLDDLRPVAETGVDAVSVGALTHSAPAMDLSMLLSITQP</sequence>
<dbReference type="Pfam" id="PF01729">
    <property type="entry name" value="QRPTase_C"/>
    <property type="match status" value="1"/>
</dbReference>
<dbReference type="NCBIfam" id="TIGR00078">
    <property type="entry name" value="nadC"/>
    <property type="match status" value="1"/>
</dbReference>
<dbReference type="InterPro" id="IPR004393">
    <property type="entry name" value="NadC"/>
</dbReference>
<evidence type="ECO:0000256" key="13">
    <source>
        <dbReference type="PIRNR" id="PIRNR006250"/>
    </source>
</evidence>
<dbReference type="SUPFAM" id="SSF54675">
    <property type="entry name" value="Nicotinate/Quinolinate PRTase N-terminal domain-like"/>
    <property type="match status" value="1"/>
</dbReference>
<gene>
    <name evidence="16" type="primary">nadC</name>
    <name evidence="16" type="ORF">SRB5_09770</name>
</gene>
<dbReference type="GO" id="GO:0034213">
    <property type="term" value="P:quinolinate catabolic process"/>
    <property type="evidence" value="ECO:0007669"/>
    <property type="project" value="TreeGrafter"/>
</dbReference>
<dbReference type="InterPro" id="IPR002638">
    <property type="entry name" value="Quinolinate_PRibosylTrfase_C"/>
</dbReference>
<feature type="domain" description="Quinolinate phosphoribosyl transferase C-terminal" evidence="14">
    <location>
        <begin position="111"/>
        <end position="283"/>
    </location>
</feature>
<evidence type="ECO:0000313" key="17">
    <source>
        <dbReference type="Proteomes" id="UP000466345"/>
    </source>
</evidence>
<dbReference type="GO" id="GO:0009435">
    <property type="term" value="P:NAD+ biosynthetic process"/>
    <property type="evidence" value="ECO:0007669"/>
    <property type="project" value="UniProtKB-UniPathway"/>
</dbReference>
<evidence type="ECO:0000256" key="2">
    <source>
        <dbReference type="ARBA" id="ARBA00004893"/>
    </source>
</evidence>
<dbReference type="PANTHER" id="PTHR32179:SF3">
    <property type="entry name" value="NICOTINATE-NUCLEOTIDE PYROPHOSPHORYLASE [CARBOXYLATING]"/>
    <property type="match status" value="1"/>
</dbReference>
<comment type="function">
    <text evidence="1">Involved in the catabolism of quinolinic acid (QA).</text>
</comment>
<comment type="similarity">
    <text evidence="3 13">Belongs to the NadC/ModD family.</text>
</comment>
<dbReference type="InterPro" id="IPR037128">
    <property type="entry name" value="Quinolinate_PRibosylTase_N_sf"/>
</dbReference>
<organism evidence="16 17">
    <name type="scientific">Streptomyces smaragdinus</name>
    <dbReference type="NCBI Taxonomy" id="2585196"/>
    <lineage>
        <taxon>Bacteria</taxon>
        <taxon>Bacillati</taxon>
        <taxon>Actinomycetota</taxon>
        <taxon>Actinomycetes</taxon>
        <taxon>Kitasatosporales</taxon>
        <taxon>Streptomycetaceae</taxon>
        <taxon>Streptomyces</taxon>
    </lineage>
</organism>
<dbReference type="InterPro" id="IPR013785">
    <property type="entry name" value="Aldolase_TIM"/>
</dbReference>
<evidence type="ECO:0000256" key="4">
    <source>
        <dbReference type="ARBA" id="ARBA00011218"/>
    </source>
</evidence>
<name>A0A7K0CDM0_9ACTN</name>
<dbReference type="FunFam" id="3.20.20.70:FF:000030">
    <property type="entry name" value="Nicotinate-nucleotide pyrophosphorylase, carboxylating"/>
    <property type="match status" value="1"/>
</dbReference>
<dbReference type="Gene3D" id="3.20.20.70">
    <property type="entry name" value="Aldolase class I"/>
    <property type="match status" value="1"/>
</dbReference>
<evidence type="ECO:0000256" key="9">
    <source>
        <dbReference type="ARBA" id="ARBA00022679"/>
    </source>
</evidence>
<dbReference type="EC" id="2.4.2.19" evidence="5"/>
<dbReference type="InterPro" id="IPR036068">
    <property type="entry name" value="Nicotinate_pribotase-like_C"/>
</dbReference>
<dbReference type="Pfam" id="PF02749">
    <property type="entry name" value="QRPTase_N"/>
    <property type="match status" value="1"/>
</dbReference>
<dbReference type="GO" id="GO:0005737">
    <property type="term" value="C:cytoplasm"/>
    <property type="evidence" value="ECO:0007669"/>
    <property type="project" value="TreeGrafter"/>
</dbReference>
<evidence type="ECO:0000313" key="16">
    <source>
        <dbReference type="EMBL" id="MQY10864.1"/>
    </source>
</evidence>
<dbReference type="OrthoDB" id="9782546at2"/>
<feature type="domain" description="Quinolinate phosphoribosyl transferase N-terminal" evidence="15">
    <location>
        <begin position="24"/>
        <end position="109"/>
    </location>
</feature>
<dbReference type="AlphaFoldDB" id="A0A7K0CDM0"/>
<dbReference type="Proteomes" id="UP000466345">
    <property type="component" value="Unassembled WGS sequence"/>
</dbReference>
<evidence type="ECO:0000256" key="12">
    <source>
        <dbReference type="ARBA" id="ARBA00069173"/>
    </source>
</evidence>
<dbReference type="UniPathway" id="UPA00253">
    <property type="reaction ID" value="UER00331"/>
</dbReference>
<evidence type="ECO:0000256" key="5">
    <source>
        <dbReference type="ARBA" id="ARBA00011944"/>
    </source>
</evidence>
<dbReference type="RefSeq" id="WP_153450175.1">
    <property type="nucleotide sequence ID" value="NZ_WEGJ01000002.1"/>
</dbReference>
<evidence type="ECO:0000256" key="8">
    <source>
        <dbReference type="ARBA" id="ARBA00022676"/>
    </source>
</evidence>
<keyword evidence="17" id="KW-1185">Reference proteome</keyword>
<evidence type="ECO:0000256" key="7">
    <source>
        <dbReference type="ARBA" id="ARBA00022642"/>
    </source>
</evidence>
<dbReference type="InterPro" id="IPR027277">
    <property type="entry name" value="NadC/ModD"/>
</dbReference>
<keyword evidence="8 13" id="KW-0328">Glycosyltransferase</keyword>
<reference evidence="16 17" key="1">
    <citation type="submission" date="2019-10" db="EMBL/GenBank/DDBJ databases">
        <title>Streptomyces smaragdinus sp. nov. and Streptomyces fabii sp. nov., isolated from the gut of fungus growing-termite Macrotermes natalensis.</title>
        <authorList>
            <person name="Schwitalla J."/>
            <person name="Benndorf R."/>
            <person name="Martin K."/>
            <person name="De Beer W."/>
            <person name="Kaster A.-K."/>
            <person name="Vollmers J."/>
            <person name="Poulsen M."/>
            <person name="Beemelmanns C."/>
        </authorList>
    </citation>
    <scope>NUCLEOTIDE SEQUENCE [LARGE SCALE GENOMIC DNA]</scope>
    <source>
        <strain evidence="16 17">RB5</strain>
    </source>
</reference>
<dbReference type="Gene3D" id="3.90.1170.20">
    <property type="entry name" value="Quinolinate phosphoribosyl transferase, N-terminal domain"/>
    <property type="match status" value="1"/>
</dbReference>
<dbReference type="PANTHER" id="PTHR32179">
    <property type="entry name" value="NICOTINATE-NUCLEOTIDE PYROPHOSPHORYLASE [CARBOXYLATING]"/>
    <property type="match status" value="1"/>
</dbReference>
<dbReference type="EMBL" id="WEGJ01000002">
    <property type="protein sequence ID" value="MQY10864.1"/>
    <property type="molecule type" value="Genomic_DNA"/>
</dbReference>
<evidence type="ECO:0000259" key="15">
    <source>
        <dbReference type="Pfam" id="PF02749"/>
    </source>
</evidence>
<keyword evidence="9 13" id="KW-0808">Transferase</keyword>